<organism evidence="3 4">
    <name type="scientific">Nitzschia inconspicua</name>
    <dbReference type="NCBI Taxonomy" id="303405"/>
    <lineage>
        <taxon>Eukaryota</taxon>
        <taxon>Sar</taxon>
        <taxon>Stramenopiles</taxon>
        <taxon>Ochrophyta</taxon>
        <taxon>Bacillariophyta</taxon>
        <taxon>Bacillariophyceae</taxon>
        <taxon>Bacillariophycidae</taxon>
        <taxon>Bacillariales</taxon>
        <taxon>Bacillariaceae</taxon>
        <taxon>Nitzschia</taxon>
    </lineage>
</organism>
<feature type="transmembrane region" description="Helical" evidence="2">
    <location>
        <begin position="48"/>
        <end position="67"/>
    </location>
</feature>
<evidence type="ECO:0000313" key="4">
    <source>
        <dbReference type="Proteomes" id="UP000693970"/>
    </source>
</evidence>
<keyword evidence="2" id="KW-1133">Transmembrane helix</keyword>
<keyword evidence="2" id="KW-0812">Transmembrane</keyword>
<proteinExistence type="predicted"/>
<dbReference type="AlphaFoldDB" id="A0A9K3KDU7"/>
<gene>
    <name evidence="3" type="ORF">IV203_006991</name>
</gene>
<dbReference type="OrthoDB" id="48147at2759"/>
<name>A0A9K3KDU7_9STRA</name>
<keyword evidence="4" id="KW-1185">Reference proteome</keyword>
<accession>A0A9K3KDU7</accession>
<evidence type="ECO:0000313" key="3">
    <source>
        <dbReference type="EMBL" id="KAG7341899.1"/>
    </source>
</evidence>
<evidence type="ECO:0000256" key="1">
    <source>
        <dbReference type="SAM" id="MobiDB-lite"/>
    </source>
</evidence>
<reference evidence="3" key="2">
    <citation type="submission" date="2021-04" db="EMBL/GenBank/DDBJ databases">
        <authorList>
            <person name="Podell S."/>
        </authorList>
    </citation>
    <scope>NUCLEOTIDE SEQUENCE</scope>
    <source>
        <strain evidence="3">Hildebrandi</strain>
    </source>
</reference>
<comment type="caution">
    <text evidence="3">The sequence shown here is derived from an EMBL/GenBank/DDBJ whole genome shotgun (WGS) entry which is preliminary data.</text>
</comment>
<sequence>MVRWRATTASTKKDDSTISRTRRQYVISRNRKRLQTRRPSAASIPPPLTILLAIVLLGISILEFVYLSSLDDSNGRQLWMSITQTFLRPTLQQRQKANLQNGASDSPIDDYYDRPHIRNTPVPIIVGGSDGSGTRAFVQVLQELGVDMIVEDEGTMDIHGLQLYGGEGWPGLVSRVFQATHSAVYELEDLPETLRTTAFADIGQMLSNMEASAEIMRRLKRINAAKSGKDQATSDISFGFKAPVTMLLLPFFRNQLPAFKFLHIVRDGRDVAFSNNQSPVEKFYDTYYLDAGERDYAMLNQDFGFHTRKTIKAMQLWNDWNKLVYEYEMNAADGQTLDVLVMRSEDLIHQKYEALLKLADYVGSTLSKQEICCLSRKATINIGNVAVSGKHGATRDIDALGGKFNGMDSGSMWGFGGRSSHIQQRWADTGSWVDIRQKMMNQHRNDNANTRRRLTEMLGRPGENLKTLRVDMVDAMSRFTSRLSRSIDQTPAQVESRYGKWRQKLASNPELRDVLYSDGREALRIFGYEPPRKFMDDTSIEQPICDESVYCPQKK</sequence>
<evidence type="ECO:0000256" key="2">
    <source>
        <dbReference type="SAM" id="Phobius"/>
    </source>
</evidence>
<feature type="region of interest" description="Disordered" evidence="1">
    <location>
        <begin position="1"/>
        <end position="20"/>
    </location>
</feature>
<protein>
    <submittedName>
        <fullName evidence="3">Uncharacterized protein</fullName>
    </submittedName>
</protein>
<keyword evidence="2" id="KW-0472">Membrane</keyword>
<dbReference type="Proteomes" id="UP000693970">
    <property type="component" value="Unassembled WGS sequence"/>
</dbReference>
<reference evidence="3" key="1">
    <citation type="journal article" date="2021" name="Sci. Rep.">
        <title>Diploid genomic architecture of Nitzschia inconspicua, an elite biomass production diatom.</title>
        <authorList>
            <person name="Oliver A."/>
            <person name="Podell S."/>
            <person name="Pinowska A."/>
            <person name="Traller J.C."/>
            <person name="Smith S.R."/>
            <person name="McClure R."/>
            <person name="Beliaev A."/>
            <person name="Bohutskyi P."/>
            <person name="Hill E.A."/>
            <person name="Rabines A."/>
            <person name="Zheng H."/>
            <person name="Allen L.Z."/>
            <person name="Kuo A."/>
            <person name="Grigoriev I.V."/>
            <person name="Allen A.E."/>
            <person name="Hazlebeck D."/>
            <person name="Allen E.E."/>
        </authorList>
    </citation>
    <scope>NUCLEOTIDE SEQUENCE</scope>
    <source>
        <strain evidence="3">Hildebrandi</strain>
    </source>
</reference>
<dbReference type="EMBL" id="JAGRRH010000025">
    <property type="protein sequence ID" value="KAG7341899.1"/>
    <property type="molecule type" value="Genomic_DNA"/>
</dbReference>